<feature type="transmembrane region" description="Helical" evidence="7">
    <location>
        <begin position="277"/>
        <end position="298"/>
    </location>
</feature>
<keyword evidence="6 7" id="KW-0472">Membrane</keyword>
<name>A0A514Z7P0_9LACT</name>
<dbReference type="OrthoDB" id="9811391at2"/>
<evidence type="ECO:0000256" key="7">
    <source>
        <dbReference type="SAM" id="Phobius"/>
    </source>
</evidence>
<evidence type="ECO:0000256" key="5">
    <source>
        <dbReference type="ARBA" id="ARBA00022989"/>
    </source>
</evidence>
<evidence type="ECO:0000313" key="9">
    <source>
        <dbReference type="Proteomes" id="UP000315128"/>
    </source>
</evidence>
<evidence type="ECO:0000256" key="1">
    <source>
        <dbReference type="ARBA" id="ARBA00004651"/>
    </source>
</evidence>
<organism evidence="8 9">
    <name type="scientific">Lactococcus protaetiae</name>
    <dbReference type="NCBI Taxonomy" id="2592653"/>
    <lineage>
        <taxon>Bacteria</taxon>
        <taxon>Bacillati</taxon>
        <taxon>Bacillota</taxon>
        <taxon>Bacilli</taxon>
        <taxon>Lactobacillales</taxon>
        <taxon>Streptococcaceae</taxon>
        <taxon>Lactococcus</taxon>
    </lineage>
</organism>
<dbReference type="AlphaFoldDB" id="A0A514Z7P0"/>
<feature type="transmembrane region" description="Helical" evidence="7">
    <location>
        <begin position="30"/>
        <end position="46"/>
    </location>
</feature>
<evidence type="ECO:0000313" key="8">
    <source>
        <dbReference type="EMBL" id="QDK70606.1"/>
    </source>
</evidence>
<keyword evidence="3" id="KW-1003">Cell membrane</keyword>
<proteinExistence type="inferred from homology"/>
<dbReference type="EMBL" id="CP041356">
    <property type="protein sequence ID" value="QDK70606.1"/>
    <property type="molecule type" value="Genomic_DNA"/>
</dbReference>
<dbReference type="KEGG" id="lack:FLP15_04770"/>
<gene>
    <name evidence="8" type="ORF">FLP15_04770</name>
</gene>
<accession>A0A514Z7P0</accession>
<comment type="similarity">
    <text evidence="2">Belongs to the UPF0324 family.</text>
</comment>
<dbReference type="PANTHER" id="PTHR30106">
    <property type="entry name" value="INNER MEMBRANE PROTEIN YEIH-RELATED"/>
    <property type="match status" value="1"/>
</dbReference>
<evidence type="ECO:0000256" key="3">
    <source>
        <dbReference type="ARBA" id="ARBA00022475"/>
    </source>
</evidence>
<reference evidence="8 9" key="1">
    <citation type="submission" date="2019-07" db="EMBL/GenBank/DDBJ databases">
        <title>Genome sequencing of KACC 19320.</title>
        <authorList>
            <person name="Heo J."/>
            <person name="Kim S.-J."/>
            <person name="Kim J.-S."/>
            <person name="Hong S.-B."/>
            <person name="Kwon S.-W."/>
        </authorList>
    </citation>
    <scope>NUCLEOTIDE SEQUENCE [LARGE SCALE GENOMIC DNA]</scope>
    <source>
        <strain evidence="8 9">KACC 19320</strain>
    </source>
</reference>
<evidence type="ECO:0000256" key="2">
    <source>
        <dbReference type="ARBA" id="ARBA00007977"/>
    </source>
</evidence>
<feature type="transmembrane region" description="Helical" evidence="7">
    <location>
        <begin position="140"/>
        <end position="159"/>
    </location>
</feature>
<dbReference type="PANTHER" id="PTHR30106:SF2">
    <property type="entry name" value="UPF0324 INNER MEMBRANE PROTEIN YEIH"/>
    <property type="match status" value="1"/>
</dbReference>
<evidence type="ECO:0000256" key="4">
    <source>
        <dbReference type="ARBA" id="ARBA00022692"/>
    </source>
</evidence>
<dbReference type="Proteomes" id="UP000315128">
    <property type="component" value="Chromosome"/>
</dbReference>
<feature type="transmembrane region" description="Helical" evidence="7">
    <location>
        <begin position="91"/>
        <end position="110"/>
    </location>
</feature>
<feature type="transmembrane region" description="Helical" evidence="7">
    <location>
        <begin position="310"/>
        <end position="327"/>
    </location>
</feature>
<dbReference type="Pfam" id="PF03601">
    <property type="entry name" value="Cons_hypoth698"/>
    <property type="match status" value="1"/>
</dbReference>
<feature type="transmembrane region" description="Helical" evidence="7">
    <location>
        <begin position="339"/>
        <end position="362"/>
    </location>
</feature>
<feature type="transmembrane region" description="Helical" evidence="7">
    <location>
        <begin position="117"/>
        <end position="134"/>
    </location>
</feature>
<feature type="transmembrane region" description="Helical" evidence="7">
    <location>
        <begin position="233"/>
        <end position="253"/>
    </location>
</feature>
<keyword evidence="5 7" id="KW-1133">Transmembrane helix</keyword>
<dbReference type="InterPro" id="IPR018383">
    <property type="entry name" value="UPF0324_pro"/>
</dbReference>
<evidence type="ECO:0000256" key="6">
    <source>
        <dbReference type="ARBA" id="ARBA00023136"/>
    </source>
</evidence>
<dbReference type="GO" id="GO:0005886">
    <property type="term" value="C:plasma membrane"/>
    <property type="evidence" value="ECO:0007669"/>
    <property type="project" value="UniProtKB-SubCell"/>
</dbReference>
<protein>
    <submittedName>
        <fullName evidence="8">Putative sulfate exporter family transporter</fullName>
    </submittedName>
</protein>
<keyword evidence="4 7" id="KW-0812">Transmembrane</keyword>
<feature type="transmembrane region" description="Helical" evidence="7">
    <location>
        <begin position="171"/>
        <end position="192"/>
    </location>
</feature>
<dbReference type="RefSeq" id="WP_142766203.1">
    <property type="nucleotide sequence ID" value="NZ_CP041356.1"/>
</dbReference>
<keyword evidence="9" id="KW-1185">Reference proteome</keyword>
<sequence>MNNFIKKSFHIERLGTPTAKSPVQTLKRNIWPGLIICAIIGLACMIEGVYFPALSANLLAILLGFAARNLLSIPETLEPGIGVAAKRLLRWGVALLGLQVSLSTVLGLGWGVIITDICAVSITFVATFFLGRLLGIDEDLVTLIASGFSICGAAAVAGIQGTVKATEEKVAAAVALVVLFGTIMIGVGPLIYHLLGMSLGNGATLIGGSTHEVAQAAAAAGIAGGGVLLTTAILVKLFRVALLAPVVFLLGLFRRKEVEIIDKHELYQEGTKVKRPALLPLFVVGFIILMFIATLNIIPKSIAANIKLLQQFFLTTAMFALGLGVHIKSLRKLGFKPLLLGLFSTIIIILVVLACISLGLGAHI</sequence>
<comment type="subcellular location">
    <subcellularLocation>
        <location evidence="1">Cell membrane</location>
        <topology evidence="1">Multi-pass membrane protein</topology>
    </subcellularLocation>
</comment>